<dbReference type="InterPro" id="IPR012677">
    <property type="entry name" value="Nucleotide-bd_a/b_plait_sf"/>
</dbReference>
<evidence type="ECO:0000259" key="2">
    <source>
        <dbReference type="SMART" id="SM00363"/>
    </source>
</evidence>
<dbReference type="InterPro" id="IPR048443">
    <property type="entry name" value="RqcP2_N"/>
</dbReference>
<dbReference type="SUPFAM" id="SSF55174">
    <property type="entry name" value="Alpha-L RNA-binding motif"/>
    <property type="match status" value="1"/>
</dbReference>
<dbReference type="InterPro" id="IPR036986">
    <property type="entry name" value="S4_RNA-bd_sf"/>
</dbReference>
<dbReference type="RefSeq" id="WP_141189208.1">
    <property type="nucleotide sequence ID" value="NZ_JBHUMR010000008.1"/>
</dbReference>
<dbReference type="Pfam" id="PF21278">
    <property type="entry name" value="YlmH_1st"/>
    <property type="match status" value="1"/>
</dbReference>
<evidence type="ECO:0000313" key="4">
    <source>
        <dbReference type="Proteomes" id="UP001597458"/>
    </source>
</evidence>
<keyword evidence="4" id="KW-1185">Reference proteome</keyword>
<proteinExistence type="predicted"/>
<keyword evidence="1" id="KW-0694">RNA-binding</keyword>
<organism evidence="3 4">
    <name type="scientific">Terrilactibacillus laevilacticus</name>
    <dbReference type="NCBI Taxonomy" id="1380157"/>
    <lineage>
        <taxon>Bacteria</taxon>
        <taxon>Bacillati</taxon>
        <taxon>Bacillota</taxon>
        <taxon>Bacilli</taxon>
        <taxon>Bacillales</taxon>
        <taxon>Bacillaceae</taxon>
        <taxon>Terrilactibacillus</taxon>
    </lineage>
</organism>
<gene>
    <name evidence="3" type="ORF">ACFSTF_06470</name>
</gene>
<sequence>MTLYDHFRKEERPFIDHVLDWKSQVETRYQPKLTDFLDPRQQEIIRLIIGNNEDIHVTFFGGYKEAERSRAFLYPSYIEPSEDNFDIACFELRYATKFAQIEHPKLLGSLLNLGLIRDKFGDLLVTEGRAQFIVTNEVADYIKLNLTHVGKSAVQAELIKSNELLHINPVWKENTGTVTSMRLDAVLSEVYRMSRTKAAEYIEHQLVKVNWKVIEKSTFELKTGDILSVRGKGRCKIIQIEGFTKKDKIRIRYGKLG</sequence>
<evidence type="ECO:0000313" key="3">
    <source>
        <dbReference type="EMBL" id="MFD2616955.1"/>
    </source>
</evidence>
<dbReference type="PROSITE" id="PS50889">
    <property type="entry name" value="S4"/>
    <property type="match status" value="1"/>
</dbReference>
<dbReference type="InterPro" id="IPR040591">
    <property type="entry name" value="RqcP2_RBD"/>
</dbReference>
<dbReference type="Pfam" id="PF01479">
    <property type="entry name" value="S4"/>
    <property type="match status" value="1"/>
</dbReference>
<dbReference type="Gene3D" id="3.30.70.330">
    <property type="match status" value="1"/>
</dbReference>
<dbReference type="SMART" id="SM00363">
    <property type="entry name" value="S4"/>
    <property type="match status" value="1"/>
</dbReference>
<dbReference type="Gene3D" id="3.10.290.10">
    <property type="entry name" value="RNA-binding S4 domain"/>
    <property type="match status" value="1"/>
</dbReference>
<dbReference type="InterPro" id="IPR002942">
    <property type="entry name" value="S4_RNA-bd"/>
</dbReference>
<dbReference type="Gene3D" id="3.30.1370.160">
    <property type="match status" value="1"/>
</dbReference>
<accession>A0ABW5PPZ6</accession>
<evidence type="ECO:0000256" key="1">
    <source>
        <dbReference type="PROSITE-ProRule" id="PRU00182"/>
    </source>
</evidence>
<protein>
    <submittedName>
        <fullName evidence="3">RNA-binding protein</fullName>
    </submittedName>
</protein>
<name>A0ABW5PPZ6_9BACI</name>
<dbReference type="PANTHER" id="PTHR13633:SF3">
    <property type="entry name" value="MITOCHONDRIAL TRANSCRIPTION RESCUE FACTOR 1"/>
    <property type="match status" value="1"/>
</dbReference>
<dbReference type="Proteomes" id="UP001597458">
    <property type="component" value="Unassembled WGS sequence"/>
</dbReference>
<dbReference type="EMBL" id="JBHUMR010000008">
    <property type="protein sequence ID" value="MFD2616955.1"/>
    <property type="molecule type" value="Genomic_DNA"/>
</dbReference>
<feature type="domain" description="RNA-binding S4" evidence="2">
    <location>
        <begin position="181"/>
        <end position="250"/>
    </location>
</feature>
<dbReference type="CDD" id="cd00165">
    <property type="entry name" value="S4"/>
    <property type="match status" value="1"/>
</dbReference>
<reference evidence="4" key="1">
    <citation type="journal article" date="2019" name="Int. J. Syst. Evol. Microbiol.">
        <title>The Global Catalogue of Microorganisms (GCM) 10K type strain sequencing project: providing services to taxonomists for standard genome sequencing and annotation.</title>
        <authorList>
            <consortium name="The Broad Institute Genomics Platform"/>
            <consortium name="The Broad Institute Genome Sequencing Center for Infectious Disease"/>
            <person name="Wu L."/>
            <person name="Ma J."/>
        </authorList>
    </citation>
    <scope>NUCLEOTIDE SEQUENCE [LARGE SCALE GENOMIC DNA]</scope>
    <source>
        <strain evidence="4">TISTR 2241</strain>
    </source>
</reference>
<comment type="caution">
    <text evidence="3">The sequence shown here is derived from an EMBL/GenBank/DDBJ whole genome shotgun (WGS) entry which is preliminary data.</text>
</comment>
<dbReference type="Pfam" id="PF17774">
    <property type="entry name" value="YlmH_RBD"/>
    <property type="match status" value="1"/>
</dbReference>
<dbReference type="PANTHER" id="PTHR13633">
    <property type="entry name" value="MITOCHONDRIAL TRANSCRIPTION RESCUE FACTOR 1"/>
    <property type="match status" value="1"/>
</dbReference>